<evidence type="ECO:0000313" key="2">
    <source>
        <dbReference type="EMBL" id="MFB9134719.1"/>
    </source>
</evidence>
<reference evidence="2 3" key="1">
    <citation type="submission" date="2024-09" db="EMBL/GenBank/DDBJ databases">
        <authorList>
            <person name="Sun Q."/>
            <person name="Mori K."/>
        </authorList>
    </citation>
    <scope>NUCLEOTIDE SEQUENCE [LARGE SCALE GENOMIC DNA]</scope>
    <source>
        <strain evidence="2 3">CECT 8064</strain>
    </source>
</reference>
<dbReference type="Pfam" id="PF04170">
    <property type="entry name" value="NlpE"/>
    <property type="match status" value="1"/>
</dbReference>
<dbReference type="Gene3D" id="2.40.128.640">
    <property type="match status" value="1"/>
</dbReference>
<dbReference type="InterPro" id="IPR007298">
    <property type="entry name" value="Cu-R_lipoprotein_NlpE"/>
</dbReference>
<protein>
    <submittedName>
        <fullName evidence="2">Copper resistance protein NlpE</fullName>
    </submittedName>
</protein>
<gene>
    <name evidence="2" type="ORF">ACFFUV_06980</name>
</gene>
<keyword evidence="3" id="KW-1185">Reference proteome</keyword>
<organism evidence="2 3">
    <name type="scientific">Vibrio olivae</name>
    <dbReference type="NCBI Taxonomy" id="1243002"/>
    <lineage>
        <taxon>Bacteria</taxon>
        <taxon>Pseudomonadati</taxon>
        <taxon>Pseudomonadota</taxon>
        <taxon>Gammaproteobacteria</taxon>
        <taxon>Vibrionales</taxon>
        <taxon>Vibrionaceae</taxon>
        <taxon>Vibrio</taxon>
    </lineage>
</organism>
<proteinExistence type="predicted"/>
<evidence type="ECO:0000313" key="3">
    <source>
        <dbReference type="Proteomes" id="UP001589645"/>
    </source>
</evidence>
<dbReference type="EMBL" id="JBHMEP010000001">
    <property type="protein sequence ID" value="MFB9134719.1"/>
    <property type="molecule type" value="Genomic_DNA"/>
</dbReference>
<accession>A0ABV5HKF6</accession>
<sequence>MNQSLFAVSALALVLVGCDLGQDEHERTLPPSPQVEEDQYKLPPEPTTNTIESQKANHAALLPTATHGVYEGILPCVDCNGVETTLTFNPNDTYVIQKVYVGSDKSPIISSGTIEWSNDGNVIELLAEKSEQNRYFVGNNELTLLDANGNAPQIDELKYRLVQLP</sequence>
<comment type="caution">
    <text evidence="2">The sequence shown here is derived from an EMBL/GenBank/DDBJ whole genome shotgun (WGS) entry which is preliminary data.</text>
</comment>
<feature type="region of interest" description="Disordered" evidence="1">
    <location>
        <begin position="24"/>
        <end position="47"/>
    </location>
</feature>
<dbReference type="RefSeq" id="WP_390190737.1">
    <property type="nucleotide sequence ID" value="NZ_JBHMEP010000001.1"/>
</dbReference>
<name>A0ABV5HKF6_9VIBR</name>
<dbReference type="Proteomes" id="UP001589645">
    <property type="component" value="Unassembled WGS sequence"/>
</dbReference>
<evidence type="ECO:0000256" key="1">
    <source>
        <dbReference type="SAM" id="MobiDB-lite"/>
    </source>
</evidence>